<keyword evidence="4" id="KW-1003">Cell membrane</keyword>
<feature type="transmembrane region" description="Helical" evidence="9">
    <location>
        <begin position="38"/>
        <end position="61"/>
    </location>
</feature>
<feature type="transmembrane region" description="Helical" evidence="9">
    <location>
        <begin position="194"/>
        <end position="219"/>
    </location>
</feature>
<dbReference type="AlphaFoldDB" id="A0A2A8D604"/>
<sequence>MNESVAGQNTGSTHQKLKTIEREHEAQAQKLARTGVPYALNTAAAWSWRLIVVAGAGWLVWQGLSKVSLLIVSAMVAALLAALLSPAVYAMRKHGIRAGGATAIAEIGMILGVAALLALTGQQLVRGFISLTSNVIQGYQQLVDWLKSMGYELGADQLNQVLDQVEQVVSNNPSTVLRGVSEVGSTAAELATGVLITLFTLVFFLMEGERIWLFIVKLFPKQSRDAVNGAGRAGWKSLGAYVRVQILVAAIDAVGIGVGAAILGVPLAIPLGVLVFLGSFIPVIGALISGAVAVLLALVALGPIQALIMIGIVLLVQQLESHILQPLIMGKAVSLHPLAVIFAVAGGSMIFGAAGALFAVPVLAVVNSVVRYLAARQWEDDPELRREEFLFPHEIERREKSKKREEKVQKSVAQARGVIRGEDDSEGAVPETSSAQVTKTVSPSKADM</sequence>
<keyword evidence="5 9" id="KW-0812">Transmembrane</keyword>
<feature type="compositionally biased region" description="Basic and acidic residues" evidence="8">
    <location>
        <begin position="399"/>
        <end position="409"/>
    </location>
</feature>
<proteinExistence type="inferred from homology"/>
<evidence type="ECO:0000256" key="5">
    <source>
        <dbReference type="ARBA" id="ARBA00022692"/>
    </source>
</evidence>
<accession>A0A2A8D604</accession>
<feature type="transmembrane region" description="Helical" evidence="9">
    <location>
        <begin position="339"/>
        <end position="366"/>
    </location>
</feature>
<keyword evidence="3" id="KW-0813">Transport</keyword>
<evidence type="ECO:0000256" key="6">
    <source>
        <dbReference type="ARBA" id="ARBA00022989"/>
    </source>
</evidence>
<evidence type="ECO:0000256" key="1">
    <source>
        <dbReference type="ARBA" id="ARBA00004651"/>
    </source>
</evidence>
<evidence type="ECO:0000313" key="10">
    <source>
        <dbReference type="EMBL" id="PEN16217.1"/>
    </source>
</evidence>
<evidence type="ECO:0000256" key="3">
    <source>
        <dbReference type="ARBA" id="ARBA00022448"/>
    </source>
</evidence>
<organism evidence="10 11">
    <name type="scientific">Rothia dentocariosa</name>
    <dbReference type="NCBI Taxonomy" id="2047"/>
    <lineage>
        <taxon>Bacteria</taxon>
        <taxon>Bacillati</taxon>
        <taxon>Actinomycetota</taxon>
        <taxon>Actinomycetes</taxon>
        <taxon>Micrococcales</taxon>
        <taxon>Micrococcaceae</taxon>
        <taxon>Rothia</taxon>
    </lineage>
</organism>
<feature type="transmembrane region" description="Helical" evidence="9">
    <location>
        <begin position="240"/>
        <end position="262"/>
    </location>
</feature>
<feature type="transmembrane region" description="Helical" evidence="9">
    <location>
        <begin position="268"/>
        <end position="288"/>
    </location>
</feature>
<name>A0A2A8D604_9MICC</name>
<evidence type="ECO:0000256" key="7">
    <source>
        <dbReference type="ARBA" id="ARBA00023136"/>
    </source>
</evidence>
<dbReference type="Proteomes" id="UP000219947">
    <property type="component" value="Unassembled WGS sequence"/>
</dbReference>
<dbReference type="RefSeq" id="WP_098042628.1">
    <property type="nucleotide sequence ID" value="NZ_CAKARO010000048.1"/>
</dbReference>
<evidence type="ECO:0000256" key="4">
    <source>
        <dbReference type="ARBA" id="ARBA00022475"/>
    </source>
</evidence>
<evidence type="ECO:0000256" key="2">
    <source>
        <dbReference type="ARBA" id="ARBA00009773"/>
    </source>
</evidence>
<dbReference type="GO" id="GO:0005886">
    <property type="term" value="C:plasma membrane"/>
    <property type="evidence" value="ECO:0007669"/>
    <property type="project" value="UniProtKB-SubCell"/>
</dbReference>
<protein>
    <submittedName>
        <fullName evidence="10">AI-2E family transporter</fullName>
    </submittedName>
</protein>
<comment type="similarity">
    <text evidence="2">Belongs to the autoinducer-2 exporter (AI-2E) (TC 2.A.86) family.</text>
</comment>
<evidence type="ECO:0000313" key="11">
    <source>
        <dbReference type="Proteomes" id="UP000219947"/>
    </source>
</evidence>
<feature type="region of interest" description="Disordered" evidence="8">
    <location>
        <begin position="399"/>
        <end position="448"/>
    </location>
</feature>
<keyword evidence="7 9" id="KW-0472">Membrane</keyword>
<evidence type="ECO:0000256" key="9">
    <source>
        <dbReference type="SAM" id="Phobius"/>
    </source>
</evidence>
<dbReference type="GO" id="GO:0055085">
    <property type="term" value="P:transmembrane transport"/>
    <property type="evidence" value="ECO:0007669"/>
    <property type="project" value="TreeGrafter"/>
</dbReference>
<comment type="subcellular location">
    <subcellularLocation>
        <location evidence="1">Cell membrane</location>
        <topology evidence="1">Multi-pass membrane protein</topology>
    </subcellularLocation>
</comment>
<feature type="transmembrane region" description="Helical" evidence="9">
    <location>
        <begin position="67"/>
        <end position="91"/>
    </location>
</feature>
<feature type="transmembrane region" description="Helical" evidence="9">
    <location>
        <begin position="295"/>
        <end position="319"/>
    </location>
</feature>
<dbReference type="InterPro" id="IPR002549">
    <property type="entry name" value="AI-2E-like"/>
</dbReference>
<evidence type="ECO:0000256" key="8">
    <source>
        <dbReference type="SAM" id="MobiDB-lite"/>
    </source>
</evidence>
<dbReference type="PANTHER" id="PTHR21716:SF53">
    <property type="entry name" value="PERMEASE PERM-RELATED"/>
    <property type="match status" value="1"/>
</dbReference>
<dbReference type="PANTHER" id="PTHR21716">
    <property type="entry name" value="TRANSMEMBRANE PROTEIN"/>
    <property type="match status" value="1"/>
</dbReference>
<keyword evidence="6 9" id="KW-1133">Transmembrane helix</keyword>
<dbReference type="EMBL" id="PDEV01000002">
    <property type="protein sequence ID" value="PEN16217.1"/>
    <property type="molecule type" value="Genomic_DNA"/>
</dbReference>
<keyword evidence="11" id="KW-1185">Reference proteome</keyword>
<reference evidence="10" key="1">
    <citation type="submission" date="2017-10" db="EMBL/GenBank/DDBJ databases">
        <title>Kefir isolates.</title>
        <authorList>
            <person name="Kim Y."/>
            <person name="Blasche S."/>
        </authorList>
    </citation>
    <scope>NUCLEOTIDE SEQUENCE [LARGE SCALE GENOMIC DNA]</scope>
    <source>
        <strain evidence="10">OG2-2</strain>
    </source>
</reference>
<gene>
    <name evidence="10" type="ORF">CRM92_05915</name>
</gene>
<dbReference type="Pfam" id="PF01594">
    <property type="entry name" value="AI-2E_transport"/>
    <property type="match status" value="1"/>
</dbReference>
<feature type="compositionally biased region" description="Polar residues" evidence="8">
    <location>
        <begin position="431"/>
        <end position="448"/>
    </location>
</feature>
<feature type="transmembrane region" description="Helical" evidence="9">
    <location>
        <begin position="103"/>
        <end position="125"/>
    </location>
</feature>
<comment type="caution">
    <text evidence="10">The sequence shown here is derived from an EMBL/GenBank/DDBJ whole genome shotgun (WGS) entry which is preliminary data.</text>
</comment>